<proteinExistence type="predicted"/>
<protein>
    <submittedName>
        <fullName evidence="1">Uncharacterized protein</fullName>
    </submittedName>
</protein>
<reference evidence="1" key="1">
    <citation type="journal article" date="2021" name="Environ. Microbiol.">
        <title>Gene family expansions and transcriptome signatures uncover fungal adaptations to wood decay.</title>
        <authorList>
            <person name="Hage H."/>
            <person name="Miyauchi S."/>
            <person name="Viragh M."/>
            <person name="Drula E."/>
            <person name="Min B."/>
            <person name="Chaduli D."/>
            <person name="Navarro D."/>
            <person name="Favel A."/>
            <person name="Norest M."/>
            <person name="Lesage-Meessen L."/>
            <person name="Balint B."/>
            <person name="Merenyi Z."/>
            <person name="de Eugenio L."/>
            <person name="Morin E."/>
            <person name="Martinez A.T."/>
            <person name="Baldrian P."/>
            <person name="Stursova M."/>
            <person name="Martinez M.J."/>
            <person name="Novotny C."/>
            <person name="Magnuson J.K."/>
            <person name="Spatafora J.W."/>
            <person name="Maurice S."/>
            <person name="Pangilinan J."/>
            <person name="Andreopoulos W."/>
            <person name="LaButti K."/>
            <person name="Hundley H."/>
            <person name="Na H."/>
            <person name="Kuo A."/>
            <person name="Barry K."/>
            <person name="Lipzen A."/>
            <person name="Henrissat B."/>
            <person name="Riley R."/>
            <person name="Ahrendt S."/>
            <person name="Nagy L.G."/>
            <person name="Grigoriev I.V."/>
            <person name="Martin F."/>
            <person name="Rosso M.N."/>
        </authorList>
    </citation>
    <scope>NUCLEOTIDE SEQUENCE</scope>
    <source>
        <strain evidence="1">CBS 384.51</strain>
    </source>
</reference>
<evidence type="ECO:0000313" key="1">
    <source>
        <dbReference type="EMBL" id="KAI0084774.1"/>
    </source>
</evidence>
<comment type="caution">
    <text evidence="1">The sequence shown here is derived from an EMBL/GenBank/DDBJ whole genome shotgun (WGS) entry which is preliminary data.</text>
</comment>
<dbReference type="EMBL" id="MU274938">
    <property type="protein sequence ID" value="KAI0084774.1"/>
    <property type="molecule type" value="Genomic_DNA"/>
</dbReference>
<organism evidence="1 2">
    <name type="scientific">Irpex rosettiformis</name>
    <dbReference type="NCBI Taxonomy" id="378272"/>
    <lineage>
        <taxon>Eukaryota</taxon>
        <taxon>Fungi</taxon>
        <taxon>Dikarya</taxon>
        <taxon>Basidiomycota</taxon>
        <taxon>Agaricomycotina</taxon>
        <taxon>Agaricomycetes</taxon>
        <taxon>Polyporales</taxon>
        <taxon>Irpicaceae</taxon>
        <taxon>Irpex</taxon>
    </lineage>
</organism>
<gene>
    <name evidence="1" type="ORF">BDY19DRAFT_909529</name>
</gene>
<evidence type="ECO:0000313" key="2">
    <source>
        <dbReference type="Proteomes" id="UP001055072"/>
    </source>
</evidence>
<sequence>MAATLLLTQAFESPARGKNLHVFRQTRLMTPPNLSFFGHSSQIYLQPPALVSKPPTPSLPTETRLSSSSSYLPNRPAGDLLKCKPILAALLVWRYMKRRFNIQRVHREPRAIQEATLLNLIKTRVSMDDFNELPCCLTCRRYTLTIRLHLEALTCGAGRRQGLLPVSSGLFSSPAELSTQTLRPTLCGELASAKVKRKLSKRREDGQRFAFQLNQDQFTEQNPLRTFTSQLFELTFPSYPVLRKKLPAGCHKHLGGALDAYQNPKCKLAPRSKNYTRLK</sequence>
<name>A0ACB8TSH0_9APHY</name>
<accession>A0ACB8TSH0</accession>
<keyword evidence="2" id="KW-1185">Reference proteome</keyword>
<dbReference type="Proteomes" id="UP001055072">
    <property type="component" value="Unassembled WGS sequence"/>
</dbReference>